<sequence>MLSISNSMLSAVAQLFLILQYVCSVADMMFRTLLIACILALASAFTAPVMPSKLSMSKVSMNGGKGFGGGEATRDPEPTEIDPNDPKGKQQAIHKAESFADYLARRQREEAAKGN</sequence>
<organism evidence="3">
    <name type="scientific">Chrysotila carterae</name>
    <name type="common">Marine alga</name>
    <name type="synonym">Syracosphaera carterae</name>
    <dbReference type="NCBI Taxonomy" id="13221"/>
    <lineage>
        <taxon>Eukaryota</taxon>
        <taxon>Haptista</taxon>
        <taxon>Haptophyta</taxon>
        <taxon>Prymnesiophyceae</taxon>
        <taxon>Isochrysidales</taxon>
        <taxon>Isochrysidaceae</taxon>
        <taxon>Chrysotila</taxon>
    </lineage>
</organism>
<keyword evidence="2" id="KW-1133">Transmembrane helix</keyword>
<evidence type="ECO:0000256" key="1">
    <source>
        <dbReference type="SAM" id="MobiDB-lite"/>
    </source>
</evidence>
<reference evidence="3" key="1">
    <citation type="submission" date="2021-01" db="EMBL/GenBank/DDBJ databases">
        <authorList>
            <person name="Corre E."/>
            <person name="Pelletier E."/>
            <person name="Niang G."/>
            <person name="Scheremetjew M."/>
            <person name="Finn R."/>
            <person name="Kale V."/>
            <person name="Holt S."/>
            <person name="Cochrane G."/>
            <person name="Meng A."/>
            <person name="Brown T."/>
            <person name="Cohen L."/>
        </authorList>
    </citation>
    <scope>NUCLEOTIDE SEQUENCE</scope>
    <source>
        <strain evidence="3">CCMP645</strain>
    </source>
</reference>
<dbReference type="EMBL" id="HBIZ01032656">
    <property type="protein sequence ID" value="CAE0768195.1"/>
    <property type="molecule type" value="Transcribed_RNA"/>
</dbReference>
<gene>
    <name evidence="3" type="ORF">PCAR00345_LOCUS20807</name>
</gene>
<proteinExistence type="predicted"/>
<accession>A0A7S4F2N4</accession>
<feature type="compositionally biased region" description="Basic and acidic residues" evidence="1">
    <location>
        <begin position="84"/>
        <end position="94"/>
    </location>
</feature>
<dbReference type="AlphaFoldDB" id="A0A7S4F2N4"/>
<keyword evidence="2" id="KW-0472">Membrane</keyword>
<feature type="transmembrane region" description="Helical" evidence="2">
    <location>
        <begin position="34"/>
        <end position="51"/>
    </location>
</feature>
<keyword evidence="2" id="KW-0812">Transmembrane</keyword>
<protein>
    <submittedName>
        <fullName evidence="3">Uncharacterized protein</fullName>
    </submittedName>
</protein>
<evidence type="ECO:0000313" key="3">
    <source>
        <dbReference type="EMBL" id="CAE0768195.1"/>
    </source>
</evidence>
<name>A0A7S4F2N4_CHRCT</name>
<feature type="region of interest" description="Disordered" evidence="1">
    <location>
        <begin position="65"/>
        <end position="94"/>
    </location>
</feature>
<evidence type="ECO:0000256" key="2">
    <source>
        <dbReference type="SAM" id="Phobius"/>
    </source>
</evidence>